<name>A0A383VR84_TETOB</name>
<dbReference type="AlphaFoldDB" id="A0A383VR84"/>
<dbReference type="Proteomes" id="UP000256970">
    <property type="component" value="Unassembled WGS sequence"/>
</dbReference>
<evidence type="ECO:0000256" key="1">
    <source>
        <dbReference type="SAM" id="MobiDB-lite"/>
    </source>
</evidence>
<feature type="region of interest" description="Disordered" evidence="1">
    <location>
        <begin position="100"/>
        <end position="141"/>
    </location>
</feature>
<organism evidence="2 3">
    <name type="scientific">Tetradesmus obliquus</name>
    <name type="common">Green alga</name>
    <name type="synonym">Acutodesmus obliquus</name>
    <dbReference type="NCBI Taxonomy" id="3088"/>
    <lineage>
        <taxon>Eukaryota</taxon>
        <taxon>Viridiplantae</taxon>
        <taxon>Chlorophyta</taxon>
        <taxon>core chlorophytes</taxon>
        <taxon>Chlorophyceae</taxon>
        <taxon>CS clade</taxon>
        <taxon>Sphaeropleales</taxon>
        <taxon>Scenedesmaceae</taxon>
        <taxon>Tetradesmus</taxon>
    </lineage>
</organism>
<accession>A0A383VR84</accession>
<feature type="compositionally biased region" description="Low complexity" evidence="1">
    <location>
        <begin position="120"/>
        <end position="141"/>
    </location>
</feature>
<evidence type="ECO:0000313" key="2">
    <source>
        <dbReference type="EMBL" id="SZX68028.1"/>
    </source>
</evidence>
<protein>
    <submittedName>
        <fullName evidence="2">Uncharacterized protein</fullName>
    </submittedName>
</protein>
<dbReference type="STRING" id="3088.A0A383VR84"/>
<gene>
    <name evidence="2" type="ORF">BQ4739_LOCUS8354</name>
</gene>
<sequence>MSKKNNKKIIARKHAHDLKLEKEAQEKLKKQQEKAQRKKERQLAATGVVKTKRKGLRIRKGVRVKGIKVVDADSKKAVLNLLKQEQAEKLMEVDDAPAAAAAADGSSKKKAKKRSKVKLVTKTMTGTTSKKAAAGAAAMED</sequence>
<feature type="compositionally biased region" description="Basic and acidic residues" evidence="1">
    <location>
        <begin position="17"/>
        <end position="35"/>
    </location>
</feature>
<keyword evidence="3" id="KW-1185">Reference proteome</keyword>
<reference evidence="2 3" key="1">
    <citation type="submission" date="2016-10" db="EMBL/GenBank/DDBJ databases">
        <authorList>
            <person name="Cai Z."/>
        </authorList>
    </citation>
    <scope>NUCLEOTIDE SEQUENCE [LARGE SCALE GENOMIC DNA]</scope>
</reference>
<feature type="region of interest" description="Disordered" evidence="1">
    <location>
        <begin position="1"/>
        <end position="52"/>
    </location>
</feature>
<proteinExistence type="predicted"/>
<evidence type="ECO:0000313" key="3">
    <source>
        <dbReference type="Proteomes" id="UP000256970"/>
    </source>
</evidence>
<feature type="compositionally biased region" description="Basic residues" evidence="1">
    <location>
        <begin position="1"/>
        <end position="16"/>
    </location>
</feature>
<feature type="compositionally biased region" description="Basic residues" evidence="1">
    <location>
        <begin position="108"/>
        <end position="119"/>
    </location>
</feature>
<dbReference type="EMBL" id="FNXT01000831">
    <property type="protein sequence ID" value="SZX68028.1"/>
    <property type="molecule type" value="Genomic_DNA"/>
</dbReference>